<feature type="region of interest" description="Disordered" evidence="1">
    <location>
        <begin position="82"/>
        <end position="108"/>
    </location>
</feature>
<evidence type="ECO:0000313" key="4">
    <source>
        <dbReference type="WBParaSite" id="GPUH_0001950501-mRNA-1"/>
    </source>
</evidence>
<evidence type="ECO:0000313" key="3">
    <source>
        <dbReference type="Proteomes" id="UP000271098"/>
    </source>
</evidence>
<keyword evidence="3" id="KW-1185">Reference proteome</keyword>
<sequence>MQLFARRSFVHRAKFAYCQYIPSLGHDHSGSGDHGHINNDNNIAIEEKQWERAGALVQSCTTGEALDHRHKTKQWRVVIETDKGGYEESDASSDTDGEDDGQIVMDNGSKRTKTQRNVCVGVIAIA</sequence>
<evidence type="ECO:0000313" key="2">
    <source>
        <dbReference type="EMBL" id="VDN33933.1"/>
    </source>
</evidence>
<protein>
    <submittedName>
        <fullName evidence="2 4">Uncharacterized protein</fullName>
    </submittedName>
</protein>
<dbReference type="AlphaFoldDB" id="A0A183EET9"/>
<name>A0A183EET9_9BILA</name>
<feature type="compositionally biased region" description="Acidic residues" evidence="1">
    <location>
        <begin position="87"/>
        <end position="101"/>
    </location>
</feature>
<dbReference type="EMBL" id="UYRT01088611">
    <property type="protein sequence ID" value="VDN33933.1"/>
    <property type="molecule type" value="Genomic_DNA"/>
</dbReference>
<dbReference type="WBParaSite" id="GPUH_0001950501-mRNA-1">
    <property type="protein sequence ID" value="GPUH_0001950501-mRNA-1"/>
    <property type="gene ID" value="GPUH_0001950501"/>
</dbReference>
<reference evidence="4" key="1">
    <citation type="submission" date="2016-06" db="UniProtKB">
        <authorList>
            <consortium name="WormBaseParasite"/>
        </authorList>
    </citation>
    <scope>IDENTIFICATION</scope>
</reference>
<gene>
    <name evidence="2" type="ORF">GPUH_LOCUS19480</name>
</gene>
<evidence type="ECO:0000256" key="1">
    <source>
        <dbReference type="SAM" id="MobiDB-lite"/>
    </source>
</evidence>
<proteinExistence type="predicted"/>
<dbReference type="Proteomes" id="UP000271098">
    <property type="component" value="Unassembled WGS sequence"/>
</dbReference>
<organism evidence="4">
    <name type="scientific">Gongylonema pulchrum</name>
    <dbReference type="NCBI Taxonomy" id="637853"/>
    <lineage>
        <taxon>Eukaryota</taxon>
        <taxon>Metazoa</taxon>
        <taxon>Ecdysozoa</taxon>
        <taxon>Nematoda</taxon>
        <taxon>Chromadorea</taxon>
        <taxon>Rhabditida</taxon>
        <taxon>Spirurina</taxon>
        <taxon>Spiruromorpha</taxon>
        <taxon>Spiruroidea</taxon>
        <taxon>Gongylonematidae</taxon>
        <taxon>Gongylonema</taxon>
    </lineage>
</organism>
<reference evidence="2 3" key="2">
    <citation type="submission" date="2018-11" db="EMBL/GenBank/DDBJ databases">
        <authorList>
            <consortium name="Pathogen Informatics"/>
        </authorList>
    </citation>
    <scope>NUCLEOTIDE SEQUENCE [LARGE SCALE GENOMIC DNA]</scope>
</reference>
<accession>A0A183EET9</accession>